<feature type="transmembrane region" description="Helical" evidence="1">
    <location>
        <begin position="12"/>
        <end position="30"/>
    </location>
</feature>
<dbReference type="PANTHER" id="PTHR30619:SF1">
    <property type="entry name" value="RECOMBINATION PROTEIN 2"/>
    <property type="match status" value="1"/>
</dbReference>
<dbReference type="Proteomes" id="UP000886861">
    <property type="component" value="Unassembled WGS sequence"/>
</dbReference>
<evidence type="ECO:0000313" key="3">
    <source>
        <dbReference type="EMBL" id="HIV01876.1"/>
    </source>
</evidence>
<dbReference type="PANTHER" id="PTHR30619">
    <property type="entry name" value="DNA INTERNALIZATION/COMPETENCE PROTEIN COMEC/REC2"/>
    <property type="match status" value="1"/>
</dbReference>
<dbReference type="CDD" id="cd07731">
    <property type="entry name" value="ComA-like_MBL-fold"/>
    <property type="match status" value="1"/>
</dbReference>
<dbReference type="InterPro" id="IPR001279">
    <property type="entry name" value="Metallo-B-lactamas"/>
</dbReference>
<dbReference type="SUPFAM" id="SSF56281">
    <property type="entry name" value="Metallo-hydrolase/oxidoreductase"/>
    <property type="match status" value="1"/>
</dbReference>
<dbReference type="AlphaFoldDB" id="A0A9D1NG21"/>
<accession>A0A9D1NG21</accession>
<gene>
    <name evidence="3" type="ORF">IAA62_04935</name>
</gene>
<comment type="caution">
    <text evidence="3">The sequence shown here is derived from an EMBL/GenBank/DDBJ whole genome shotgun (WGS) entry which is preliminary data.</text>
</comment>
<dbReference type="InterPro" id="IPR036866">
    <property type="entry name" value="RibonucZ/Hydroxyglut_hydro"/>
</dbReference>
<dbReference type="Gene3D" id="3.60.15.10">
    <property type="entry name" value="Ribonuclease Z/Hydroxyacylglutathione hydrolase-like"/>
    <property type="match status" value="1"/>
</dbReference>
<reference evidence="3" key="2">
    <citation type="journal article" date="2021" name="PeerJ">
        <title>Extensive microbial diversity within the chicken gut microbiome revealed by metagenomics and culture.</title>
        <authorList>
            <person name="Gilroy R."/>
            <person name="Ravi A."/>
            <person name="Getino M."/>
            <person name="Pursley I."/>
            <person name="Horton D.L."/>
            <person name="Alikhan N.F."/>
            <person name="Baker D."/>
            <person name="Gharbi K."/>
            <person name="Hall N."/>
            <person name="Watson M."/>
            <person name="Adriaenssens E.M."/>
            <person name="Foster-Nyarko E."/>
            <person name="Jarju S."/>
            <person name="Secka A."/>
            <person name="Antonio M."/>
            <person name="Oren A."/>
            <person name="Chaudhuri R.R."/>
            <person name="La Ragione R."/>
            <person name="Hildebrand F."/>
            <person name="Pallen M.J."/>
        </authorList>
    </citation>
    <scope>NUCLEOTIDE SEQUENCE</scope>
    <source>
        <strain evidence="3">CHK186-9395</strain>
    </source>
</reference>
<dbReference type="InterPro" id="IPR035681">
    <property type="entry name" value="ComA-like_MBL"/>
</dbReference>
<dbReference type="InterPro" id="IPR052159">
    <property type="entry name" value="Competence_DNA_uptake"/>
</dbReference>
<keyword evidence="1" id="KW-0812">Transmembrane</keyword>
<proteinExistence type="predicted"/>
<organism evidence="3 4">
    <name type="scientific">Candidatus Caccopulliclostridium gallistercoris</name>
    <dbReference type="NCBI Taxonomy" id="2840719"/>
    <lineage>
        <taxon>Bacteria</taxon>
        <taxon>Bacillati</taxon>
        <taxon>Bacillota</taxon>
        <taxon>Clostridia</taxon>
        <taxon>Candidatus Caccopulliclostridium</taxon>
    </lineage>
</organism>
<evidence type="ECO:0000259" key="2">
    <source>
        <dbReference type="SMART" id="SM00849"/>
    </source>
</evidence>
<reference evidence="3" key="1">
    <citation type="submission" date="2020-10" db="EMBL/GenBank/DDBJ databases">
        <authorList>
            <person name="Gilroy R."/>
        </authorList>
    </citation>
    <scope>NUCLEOTIDE SEQUENCE</scope>
    <source>
        <strain evidence="3">CHK186-9395</strain>
    </source>
</reference>
<keyword evidence="1" id="KW-0472">Membrane</keyword>
<feature type="domain" description="Metallo-beta-lactamase" evidence="2">
    <location>
        <begin position="64"/>
        <end position="291"/>
    </location>
</feature>
<name>A0A9D1NG21_9FIRM</name>
<protein>
    <submittedName>
        <fullName evidence="3">MBL fold metallo-hydrolase</fullName>
    </submittedName>
</protein>
<dbReference type="EMBL" id="DVOJ01000016">
    <property type="protein sequence ID" value="HIV01876.1"/>
    <property type="molecule type" value="Genomic_DNA"/>
</dbReference>
<sequence>MAKEKNYKGLLIRIIVAIVFVGLLLSTYFVRYDIENILNSMFYPEVSNDVTNSELKMHFINVGNADAIAIELPNGEHMLIDSGDRTNASRDALITYLNNNFFENGEERVFDYFILTHSDADHVGGAARVFETYEIEKCFRPNQYTKDEATELNITNEDNIATTKVFESFVEALNKEVGCEVEFFDADSDMTFSNFSINFIAPLEKTYSVENNYSPIFILEYAGVKSMFTGDAEHDVEEEILALYDDLTGEYAYSTLDIDILKVGHHGSDTSSTEEFIRATTPKYAVICTDGEEYDHPSETVLNRLQNFGVNNIYRTDINGNILIGVNADGTIAASLGVYTRGFKIEWYSLVILVGSVGLIIIFTVGTKRKKKKAK</sequence>
<evidence type="ECO:0000313" key="4">
    <source>
        <dbReference type="Proteomes" id="UP000886861"/>
    </source>
</evidence>
<evidence type="ECO:0000256" key="1">
    <source>
        <dbReference type="SAM" id="Phobius"/>
    </source>
</evidence>
<dbReference type="Pfam" id="PF00753">
    <property type="entry name" value="Lactamase_B"/>
    <property type="match status" value="1"/>
</dbReference>
<keyword evidence="1" id="KW-1133">Transmembrane helix</keyword>
<dbReference type="SMART" id="SM00849">
    <property type="entry name" value="Lactamase_B"/>
    <property type="match status" value="1"/>
</dbReference>
<feature type="transmembrane region" description="Helical" evidence="1">
    <location>
        <begin position="347"/>
        <end position="366"/>
    </location>
</feature>